<feature type="domain" description="VQ" evidence="2">
    <location>
        <begin position="50"/>
        <end position="75"/>
    </location>
</feature>
<evidence type="ECO:0000259" key="2">
    <source>
        <dbReference type="Pfam" id="PF05678"/>
    </source>
</evidence>
<accession>A0A7I8LFD3</accession>
<feature type="region of interest" description="Disordered" evidence="1">
    <location>
        <begin position="72"/>
        <end position="100"/>
    </location>
</feature>
<dbReference type="Proteomes" id="UP000663760">
    <property type="component" value="Chromosome 14"/>
</dbReference>
<dbReference type="GO" id="GO:0005634">
    <property type="term" value="C:nucleus"/>
    <property type="evidence" value="ECO:0007669"/>
    <property type="project" value="TreeGrafter"/>
</dbReference>
<gene>
    <name evidence="3" type="ORF">SI8410_14018683</name>
</gene>
<sequence>MVQSISDTTGGSSMKQHGGDEKTPAPAMIAVRAESHVISKMRPKIRIVHIVAPEIIQTDAENFRDLVQKLTGKHAERGGGRKKAARAASPENGSPVEGSLNEYLSPELGKRVKLEAAEAAELEMRVENSGALFADLDAFMQELCEMPSIPLGSFHGDPFSEEAVCV</sequence>
<feature type="compositionally biased region" description="Polar residues" evidence="1">
    <location>
        <begin position="1"/>
        <end position="15"/>
    </location>
</feature>
<dbReference type="Pfam" id="PF05678">
    <property type="entry name" value="VQ"/>
    <property type="match status" value="1"/>
</dbReference>
<evidence type="ECO:0000256" key="1">
    <source>
        <dbReference type="SAM" id="MobiDB-lite"/>
    </source>
</evidence>
<reference evidence="3" key="1">
    <citation type="submission" date="2020-02" db="EMBL/GenBank/DDBJ databases">
        <authorList>
            <person name="Scholz U."/>
            <person name="Mascher M."/>
            <person name="Fiebig A."/>
        </authorList>
    </citation>
    <scope>NUCLEOTIDE SEQUENCE</scope>
</reference>
<dbReference type="OrthoDB" id="693437at2759"/>
<dbReference type="PANTHER" id="PTHR33143">
    <property type="entry name" value="F16F4.1 PROTEIN-RELATED"/>
    <property type="match status" value="1"/>
</dbReference>
<name>A0A7I8LFD3_SPIIN</name>
<dbReference type="AlphaFoldDB" id="A0A7I8LFD3"/>
<evidence type="ECO:0000313" key="4">
    <source>
        <dbReference type="Proteomes" id="UP000663760"/>
    </source>
</evidence>
<proteinExistence type="predicted"/>
<organism evidence="3 4">
    <name type="scientific">Spirodela intermedia</name>
    <name type="common">Intermediate duckweed</name>
    <dbReference type="NCBI Taxonomy" id="51605"/>
    <lineage>
        <taxon>Eukaryota</taxon>
        <taxon>Viridiplantae</taxon>
        <taxon>Streptophyta</taxon>
        <taxon>Embryophyta</taxon>
        <taxon>Tracheophyta</taxon>
        <taxon>Spermatophyta</taxon>
        <taxon>Magnoliopsida</taxon>
        <taxon>Liliopsida</taxon>
        <taxon>Araceae</taxon>
        <taxon>Lemnoideae</taxon>
        <taxon>Spirodela</taxon>
    </lineage>
</organism>
<keyword evidence="4" id="KW-1185">Reference proteome</keyword>
<dbReference type="PANTHER" id="PTHR33143:SF3">
    <property type="entry name" value="VQ MOTIF-CONTAINING PROTEIN 17-RELATED"/>
    <property type="match status" value="1"/>
</dbReference>
<evidence type="ECO:0000313" key="3">
    <source>
        <dbReference type="EMBL" id="CAA7408005.1"/>
    </source>
</evidence>
<protein>
    <recommendedName>
        <fullName evidence="2">VQ domain-containing protein</fullName>
    </recommendedName>
</protein>
<dbReference type="InterPro" id="IPR008889">
    <property type="entry name" value="VQ"/>
</dbReference>
<dbReference type="InterPro" id="IPR039607">
    <property type="entry name" value="VQ_8/17/18/20/21/25"/>
</dbReference>
<feature type="region of interest" description="Disordered" evidence="1">
    <location>
        <begin position="1"/>
        <end position="25"/>
    </location>
</feature>
<dbReference type="EMBL" id="LR746277">
    <property type="protein sequence ID" value="CAA7408005.1"/>
    <property type="molecule type" value="Genomic_DNA"/>
</dbReference>